<dbReference type="GO" id="GO:0045333">
    <property type="term" value="P:cellular respiration"/>
    <property type="evidence" value="ECO:0007669"/>
    <property type="project" value="InterPro"/>
</dbReference>
<dbReference type="AlphaFoldDB" id="A0A246JFR8"/>
<dbReference type="InterPro" id="IPR005031">
    <property type="entry name" value="COQ10_START"/>
</dbReference>
<proteinExistence type="inferred from homology"/>
<accession>A0A246JFR8</accession>
<name>A0A246JFR8_9BURK</name>
<dbReference type="SUPFAM" id="SSF55961">
    <property type="entry name" value="Bet v1-like"/>
    <property type="match status" value="1"/>
</dbReference>
<keyword evidence="3" id="KW-0830">Ubiquinone</keyword>
<dbReference type="EMBL" id="NIOF01000003">
    <property type="protein sequence ID" value="OWQ91514.1"/>
    <property type="molecule type" value="Genomic_DNA"/>
</dbReference>
<evidence type="ECO:0000313" key="4">
    <source>
        <dbReference type="Proteomes" id="UP000197468"/>
    </source>
</evidence>
<dbReference type="OrthoDB" id="9804759at2"/>
<dbReference type="PANTHER" id="PTHR12901">
    <property type="entry name" value="SPERM PROTEIN HOMOLOG"/>
    <property type="match status" value="1"/>
</dbReference>
<sequence>MKQVRKTVLLWYSPREMYDLVTQVERYPEFLPWCSAAEVLERHDDGMTARLSLSYAGLRHAFTTRNTHEPDRRVRMRLVDGPFSLLDGDWQFLPLNRPGTPPGEEPRACKIEFELRYAFSSFALEAVVSPVFDRIANTFVDSFVKRAEQVHGPR</sequence>
<evidence type="ECO:0000313" key="3">
    <source>
        <dbReference type="EMBL" id="OWQ91514.1"/>
    </source>
</evidence>
<dbReference type="Gene3D" id="3.30.530.20">
    <property type="match status" value="1"/>
</dbReference>
<dbReference type="Pfam" id="PF03364">
    <property type="entry name" value="Polyketide_cyc"/>
    <property type="match status" value="1"/>
</dbReference>
<evidence type="ECO:0000259" key="2">
    <source>
        <dbReference type="Pfam" id="PF03364"/>
    </source>
</evidence>
<keyword evidence="4" id="KW-1185">Reference proteome</keyword>
<comment type="caution">
    <text evidence="3">The sequence shown here is derived from an EMBL/GenBank/DDBJ whole genome shotgun (WGS) entry which is preliminary data.</text>
</comment>
<comment type="similarity">
    <text evidence="1">Belongs to the ribosome association toxin RatA family.</text>
</comment>
<dbReference type="GO" id="GO:0048039">
    <property type="term" value="F:ubiquinone binding"/>
    <property type="evidence" value="ECO:0007669"/>
    <property type="project" value="InterPro"/>
</dbReference>
<gene>
    <name evidence="3" type="ORF">CDN99_10235</name>
</gene>
<reference evidence="3 4" key="1">
    <citation type="journal article" date="2008" name="Int. J. Syst. Evol. Microbiol.">
        <title>Description of Roseateles aquatilis sp. nov. and Roseateles terrae sp. nov., in the class Betaproteobacteria, and emended description of the genus Roseateles.</title>
        <authorList>
            <person name="Gomila M."/>
            <person name="Bowien B."/>
            <person name="Falsen E."/>
            <person name="Moore E.R."/>
            <person name="Lalucat J."/>
        </authorList>
    </citation>
    <scope>NUCLEOTIDE SEQUENCE [LARGE SCALE GENOMIC DNA]</scope>
    <source>
        <strain evidence="3 4">CCUG 48205</strain>
    </source>
</reference>
<dbReference type="Proteomes" id="UP000197468">
    <property type="component" value="Unassembled WGS sequence"/>
</dbReference>
<dbReference type="RefSeq" id="WP_088384741.1">
    <property type="nucleotide sequence ID" value="NZ_NIOF01000003.1"/>
</dbReference>
<feature type="domain" description="Coenzyme Q-binding protein COQ10 START" evidence="2">
    <location>
        <begin position="12"/>
        <end position="143"/>
    </location>
</feature>
<dbReference type="InterPro" id="IPR023393">
    <property type="entry name" value="START-like_dom_sf"/>
</dbReference>
<organism evidence="3 4">
    <name type="scientific">Roseateles aquatilis</name>
    <dbReference type="NCBI Taxonomy" id="431061"/>
    <lineage>
        <taxon>Bacteria</taxon>
        <taxon>Pseudomonadati</taxon>
        <taxon>Pseudomonadota</taxon>
        <taxon>Betaproteobacteria</taxon>
        <taxon>Burkholderiales</taxon>
        <taxon>Sphaerotilaceae</taxon>
        <taxon>Roseateles</taxon>
    </lineage>
</organism>
<protein>
    <submittedName>
        <fullName evidence="3">Ubiquinone-binding protein</fullName>
    </submittedName>
</protein>
<dbReference type="InterPro" id="IPR044996">
    <property type="entry name" value="COQ10-like"/>
</dbReference>
<evidence type="ECO:0000256" key="1">
    <source>
        <dbReference type="ARBA" id="ARBA00008918"/>
    </source>
</evidence>
<dbReference type="PANTHER" id="PTHR12901:SF10">
    <property type="entry name" value="COENZYME Q-BINDING PROTEIN COQ10, MITOCHONDRIAL"/>
    <property type="match status" value="1"/>
</dbReference>
<dbReference type="CDD" id="cd07813">
    <property type="entry name" value="COQ10p_like"/>
    <property type="match status" value="1"/>
</dbReference>